<dbReference type="GeneID" id="113739188"/>
<proteinExistence type="predicted"/>
<keyword evidence="1" id="KW-0805">Transcription regulation</keyword>
<dbReference type="PANTHER" id="PTHR31719:SF123">
    <property type="entry name" value="NAC DOMAIN-CONTAINING PROTEIN"/>
    <property type="match status" value="1"/>
</dbReference>
<dbReference type="Pfam" id="PF02365">
    <property type="entry name" value="NAM"/>
    <property type="match status" value="1"/>
</dbReference>
<dbReference type="Gene3D" id="2.170.150.80">
    <property type="entry name" value="NAC domain"/>
    <property type="match status" value="1"/>
</dbReference>
<keyword evidence="4" id="KW-0539">Nucleus</keyword>
<feature type="domain" description="NAC" evidence="5">
    <location>
        <begin position="12"/>
        <end position="168"/>
    </location>
</feature>
<evidence type="ECO:0000313" key="6">
    <source>
        <dbReference type="Proteomes" id="UP001652660"/>
    </source>
</evidence>
<evidence type="ECO:0000256" key="2">
    <source>
        <dbReference type="ARBA" id="ARBA00023125"/>
    </source>
</evidence>
<gene>
    <name evidence="7" type="primary">LOC113739188</name>
</gene>
<sequence length="175" mass="20777">METSQHLLELEMPVGYRFVPTDEELVKYYLANKVLYKPLPVKIIREIDAHDLYSKHPKCLVGNGTFNDNEREWLFFIYKDEYFLGKTRSTRMVGNGIGFWRFIGEEEPIHNSEGDIFAFKIYLTYFSGSPPHAKKTHWRMEEYRLQTEINGRNKQEVQECILARIIRGRNYTDSI</sequence>
<evidence type="ECO:0000256" key="4">
    <source>
        <dbReference type="ARBA" id="ARBA00023242"/>
    </source>
</evidence>
<dbReference type="InterPro" id="IPR003441">
    <property type="entry name" value="NAC-dom"/>
</dbReference>
<dbReference type="RefSeq" id="XP_071901174.1">
    <property type="nucleotide sequence ID" value="XM_072045073.1"/>
</dbReference>
<keyword evidence="6" id="KW-1185">Reference proteome</keyword>
<dbReference type="PANTHER" id="PTHR31719">
    <property type="entry name" value="NAC TRANSCRIPTION FACTOR 56"/>
    <property type="match status" value="1"/>
</dbReference>
<reference evidence="7" key="1">
    <citation type="submission" date="2025-08" db="UniProtKB">
        <authorList>
            <consortium name="RefSeq"/>
        </authorList>
    </citation>
    <scope>IDENTIFICATION</scope>
    <source>
        <tissue evidence="7">Leaves</tissue>
    </source>
</reference>
<evidence type="ECO:0000313" key="7">
    <source>
        <dbReference type="RefSeq" id="XP_071901174.1"/>
    </source>
</evidence>
<dbReference type="InterPro" id="IPR036093">
    <property type="entry name" value="NAC_dom_sf"/>
</dbReference>
<organism evidence="6 7">
    <name type="scientific">Coffea arabica</name>
    <name type="common">Arabian coffee</name>
    <dbReference type="NCBI Taxonomy" id="13443"/>
    <lineage>
        <taxon>Eukaryota</taxon>
        <taxon>Viridiplantae</taxon>
        <taxon>Streptophyta</taxon>
        <taxon>Embryophyta</taxon>
        <taxon>Tracheophyta</taxon>
        <taxon>Spermatophyta</taxon>
        <taxon>Magnoliopsida</taxon>
        <taxon>eudicotyledons</taxon>
        <taxon>Gunneridae</taxon>
        <taxon>Pentapetalae</taxon>
        <taxon>asterids</taxon>
        <taxon>lamiids</taxon>
        <taxon>Gentianales</taxon>
        <taxon>Rubiaceae</taxon>
        <taxon>Ixoroideae</taxon>
        <taxon>Gardenieae complex</taxon>
        <taxon>Bertiereae - Coffeeae clade</taxon>
        <taxon>Coffeeae</taxon>
        <taxon>Coffea</taxon>
    </lineage>
</organism>
<evidence type="ECO:0000256" key="1">
    <source>
        <dbReference type="ARBA" id="ARBA00023015"/>
    </source>
</evidence>
<dbReference type="SUPFAM" id="SSF101941">
    <property type="entry name" value="NAC domain"/>
    <property type="match status" value="1"/>
</dbReference>
<accession>A0ABM4U1L1</accession>
<keyword evidence="3" id="KW-0804">Transcription</keyword>
<dbReference type="PROSITE" id="PS51005">
    <property type="entry name" value="NAC"/>
    <property type="match status" value="1"/>
</dbReference>
<evidence type="ECO:0000256" key="3">
    <source>
        <dbReference type="ARBA" id="ARBA00023163"/>
    </source>
</evidence>
<protein>
    <submittedName>
        <fullName evidence="7">Protein SOMBRERO-like</fullName>
    </submittedName>
</protein>
<keyword evidence="2" id="KW-0238">DNA-binding</keyword>
<evidence type="ECO:0000259" key="5">
    <source>
        <dbReference type="PROSITE" id="PS51005"/>
    </source>
</evidence>
<dbReference type="Proteomes" id="UP001652660">
    <property type="component" value="Chromosome 4c"/>
</dbReference>
<name>A0ABM4U1L1_COFAR</name>